<dbReference type="PROSITE" id="PS51257">
    <property type="entry name" value="PROKAR_LIPOPROTEIN"/>
    <property type="match status" value="1"/>
</dbReference>
<keyword evidence="1" id="KW-0732">Signal</keyword>
<dbReference type="RefSeq" id="WP_380619415.1">
    <property type="nucleotide sequence ID" value="NZ_JBHSDK010000012.1"/>
</dbReference>
<accession>A0ABV8TWT2</accession>
<feature type="chain" id="PRO_5045180651" description="DUF4352 domain-containing protein" evidence="1">
    <location>
        <begin position="30"/>
        <end position="378"/>
    </location>
</feature>
<evidence type="ECO:0008006" key="4">
    <source>
        <dbReference type="Google" id="ProtNLM"/>
    </source>
</evidence>
<reference evidence="3" key="1">
    <citation type="journal article" date="2019" name="Int. J. Syst. Evol. Microbiol.">
        <title>The Global Catalogue of Microorganisms (GCM) 10K type strain sequencing project: providing services to taxonomists for standard genome sequencing and annotation.</title>
        <authorList>
            <consortium name="The Broad Institute Genomics Platform"/>
            <consortium name="The Broad Institute Genome Sequencing Center for Infectious Disease"/>
            <person name="Wu L."/>
            <person name="Ma J."/>
        </authorList>
    </citation>
    <scope>NUCLEOTIDE SEQUENCE [LARGE SCALE GENOMIC DNA]</scope>
    <source>
        <strain evidence="3">IBRC-M 10908</strain>
    </source>
</reference>
<sequence>MRNRNTFHFSRAGRSASALVVLTVGALVAGCTSGTGGDDAERLEATAPELEGSPAIQYTGSLDGPDGDGPAGEGPVEVDIEVTNTGEAMGTLTAPDGEEFDYLAMDGDEFVWSESGSWGSLGIEVEDPGMYEGMPLMLPADALGLNLSDVLAPPAVAARIEEALSNGDASVGDTVDVDGRSAVPVTVEDATYYLAEDDSDGLSLLRIEFGEAAAFGAGVFLLLPIARERGEKFYYDFREKLETVENAADPKIHVATKELRNPNVCSPTACTFVLRVTITYLGSASNADGAAIVEYTFDVTRDGVQVDSSGCAGSVTIGYNKSADLTCNATAPNPPAGNRTFEFLADPHLTVIVLDEEEYRDYLQKEADNREKVFAMYD</sequence>
<proteinExistence type="predicted"/>
<evidence type="ECO:0000313" key="3">
    <source>
        <dbReference type="Proteomes" id="UP001595823"/>
    </source>
</evidence>
<dbReference type="EMBL" id="JBHSDK010000012">
    <property type="protein sequence ID" value="MFC4335077.1"/>
    <property type="molecule type" value="Genomic_DNA"/>
</dbReference>
<comment type="caution">
    <text evidence="2">The sequence shown here is derived from an EMBL/GenBank/DDBJ whole genome shotgun (WGS) entry which is preliminary data.</text>
</comment>
<name>A0ABV8TWT2_9ACTN</name>
<feature type="signal peptide" evidence="1">
    <location>
        <begin position="1"/>
        <end position="29"/>
    </location>
</feature>
<organism evidence="2 3">
    <name type="scientific">Salininema proteolyticum</name>
    <dbReference type="NCBI Taxonomy" id="1607685"/>
    <lineage>
        <taxon>Bacteria</taxon>
        <taxon>Bacillati</taxon>
        <taxon>Actinomycetota</taxon>
        <taxon>Actinomycetes</taxon>
        <taxon>Glycomycetales</taxon>
        <taxon>Glycomycetaceae</taxon>
        <taxon>Salininema</taxon>
    </lineage>
</organism>
<gene>
    <name evidence="2" type="ORF">ACFPET_07685</name>
</gene>
<dbReference type="Proteomes" id="UP001595823">
    <property type="component" value="Unassembled WGS sequence"/>
</dbReference>
<protein>
    <recommendedName>
        <fullName evidence="4">DUF4352 domain-containing protein</fullName>
    </recommendedName>
</protein>
<evidence type="ECO:0000313" key="2">
    <source>
        <dbReference type="EMBL" id="MFC4335077.1"/>
    </source>
</evidence>
<keyword evidence="3" id="KW-1185">Reference proteome</keyword>
<evidence type="ECO:0000256" key="1">
    <source>
        <dbReference type="SAM" id="SignalP"/>
    </source>
</evidence>